<dbReference type="InParanoid" id="A0A409Y8A6"/>
<comment type="caution">
    <text evidence="3">The sequence shown here is derived from an EMBL/GenBank/DDBJ whole genome shotgun (WGS) entry which is preliminary data.</text>
</comment>
<evidence type="ECO:0000256" key="1">
    <source>
        <dbReference type="SAM" id="MobiDB-lite"/>
    </source>
</evidence>
<evidence type="ECO:0000313" key="3">
    <source>
        <dbReference type="EMBL" id="PPQ99322.1"/>
    </source>
</evidence>
<evidence type="ECO:0000259" key="2">
    <source>
        <dbReference type="Pfam" id="PF04774"/>
    </source>
</evidence>
<feature type="domain" description="Hyaluronan/mRNA-binding protein" evidence="2">
    <location>
        <begin position="27"/>
        <end position="74"/>
    </location>
</feature>
<dbReference type="Proteomes" id="UP000284842">
    <property type="component" value="Unassembled WGS sequence"/>
</dbReference>
<sequence length="146" mass="15962">MTRTARASYPRAVVKDRSANRQGLDVHHMRKDGGGQHNWGKLTDEADFEAAAINDNEPVAQDEMSTVNRKESRSVSPPSKPQMSRSTSNLSGEDLEKARKYRKHALKPGNIDLAEIARTSAAAVSPPSEMSLNRRFGSSENIGSNA</sequence>
<organism evidence="3 4">
    <name type="scientific">Panaeolus cyanescens</name>
    <dbReference type="NCBI Taxonomy" id="181874"/>
    <lineage>
        <taxon>Eukaryota</taxon>
        <taxon>Fungi</taxon>
        <taxon>Dikarya</taxon>
        <taxon>Basidiomycota</taxon>
        <taxon>Agaricomycotina</taxon>
        <taxon>Agaricomycetes</taxon>
        <taxon>Agaricomycetidae</taxon>
        <taxon>Agaricales</taxon>
        <taxon>Agaricineae</taxon>
        <taxon>Galeropsidaceae</taxon>
        <taxon>Panaeolus</taxon>
    </lineage>
</organism>
<proteinExistence type="predicted"/>
<accession>A0A409Y8A6</accession>
<feature type="region of interest" description="Disordered" evidence="1">
    <location>
        <begin position="121"/>
        <end position="146"/>
    </location>
</feature>
<dbReference type="OrthoDB" id="2562681at2759"/>
<feature type="compositionally biased region" description="Polar residues" evidence="1">
    <location>
        <begin position="128"/>
        <end position="146"/>
    </location>
</feature>
<name>A0A409Y8A6_9AGAR</name>
<feature type="compositionally biased region" description="Polar residues" evidence="1">
    <location>
        <begin position="74"/>
        <end position="91"/>
    </location>
</feature>
<reference evidence="3 4" key="1">
    <citation type="journal article" date="2018" name="Evol. Lett.">
        <title>Horizontal gene cluster transfer increased hallucinogenic mushroom diversity.</title>
        <authorList>
            <person name="Reynolds H.T."/>
            <person name="Vijayakumar V."/>
            <person name="Gluck-Thaler E."/>
            <person name="Korotkin H.B."/>
            <person name="Matheny P.B."/>
            <person name="Slot J.C."/>
        </authorList>
    </citation>
    <scope>NUCLEOTIDE SEQUENCE [LARGE SCALE GENOMIC DNA]</scope>
    <source>
        <strain evidence="3 4">2629</strain>
    </source>
</reference>
<keyword evidence="4" id="KW-1185">Reference proteome</keyword>
<dbReference type="Pfam" id="PF04774">
    <property type="entry name" value="HABP4_PAI-RBP1"/>
    <property type="match status" value="1"/>
</dbReference>
<dbReference type="EMBL" id="NHTK01001363">
    <property type="protein sequence ID" value="PPQ99322.1"/>
    <property type="molecule type" value="Genomic_DNA"/>
</dbReference>
<dbReference type="InterPro" id="IPR006861">
    <property type="entry name" value="HABP4_PAIRBP1-bd"/>
</dbReference>
<feature type="region of interest" description="Disordered" evidence="1">
    <location>
        <begin position="1"/>
        <end position="98"/>
    </location>
</feature>
<dbReference type="AlphaFoldDB" id="A0A409Y8A6"/>
<dbReference type="STRING" id="181874.A0A409Y8A6"/>
<protein>
    <recommendedName>
        <fullName evidence="2">Hyaluronan/mRNA-binding protein domain-containing protein</fullName>
    </recommendedName>
</protein>
<evidence type="ECO:0000313" key="4">
    <source>
        <dbReference type="Proteomes" id="UP000284842"/>
    </source>
</evidence>
<gene>
    <name evidence="3" type="ORF">CVT24_009190</name>
</gene>
<feature type="compositionally biased region" description="Basic and acidic residues" evidence="1">
    <location>
        <begin position="13"/>
        <end position="34"/>
    </location>
</feature>